<evidence type="ECO:0000256" key="9">
    <source>
        <dbReference type="SAM" id="Phobius"/>
    </source>
</evidence>
<feature type="compositionally biased region" description="Basic residues" evidence="8">
    <location>
        <begin position="450"/>
        <end position="460"/>
    </location>
</feature>
<gene>
    <name evidence="11" type="ORF">L596_023985</name>
</gene>
<dbReference type="AlphaFoldDB" id="A0A4U5MFC9"/>
<dbReference type="Proteomes" id="UP000298663">
    <property type="component" value="Unassembled WGS sequence"/>
</dbReference>
<keyword evidence="2 9" id="KW-1133">Transmembrane helix</keyword>
<dbReference type="GO" id="GO:0005509">
    <property type="term" value="F:calcium ion binding"/>
    <property type="evidence" value="ECO:0007669"/>
    <property type="project" value="InterPro"/>
</dbReference>
<reference evidence="11 12" key="2">
    <citation type="journal article" date="2019" name="G3 (Bethesda)">
        <title>Hybrid Assembly of the Genome of the Entomopathogenic Nematode Steinernema carpocapsae Identifies the X-Chromosome.</title>
        <authorList>
            <person name="Serra L."/>
            <person name="Macchietto M."/>
            <person name="Macias-Munoz A."/>
            <person name="McGill C.J."/>
            <person name="Rodriguez I.M."/>
            <person name="Rodriguez B."/>
            <person name="Murad R."/>
            <person name="Mortazavi A."/>
        </authorList>
    </citation>
    <scope>NUCLEOTIDE SEQUENCE [LARGE SCALE GENOMIC DNA]</scope>
    <source>
        <strain evidence="11 12">ALL</strain>
    </source>
</reference>
<dbReference type="GO" id="GO:0032469">
    <property type="term" value="P:endoplasmic reticulum calcium ion homeostasis"/>
    <property type="evidence" value="ECO:0007669"/>
    <property type="project" value="InterPro"/>
</dbReference>
<evidence type="ECO:0000256" key="2">
    <source>
        <dbReference type="ARBA" id="ARBA00022989"/>
    </source>
</evidence>
<protein>
    <recommendedName>
        <fullName evidence="6">PAT complex subunit CCDC47</fullName>
    </recommendedName>
    <alternativeName>
        <fullName evidence="7">Coiled-coil domain-containing protein 47</fullName>
    </alternativeName>
</protein>
<feature type="compositionally biased region" description="Acidic residues" evidence="8">
    <location>
        <begin position="64"/>
        <end position="88"/>
    </location>
</feature>
<keyword evidence="1 9" id="KW-0812">Transmembrane</keyword>
<dbReference type="STRING" id="34508.A0A4U5MFC9"/>
<reference evidence="11 12" key="1">
    <citation type="journal article" date="2015" name="Genome Biol.">
        <title>Comparative genomics of Steinernema reveals deeply conserved gene regulatory networks.</title>
        <authorList>
            <person name="Dillman A.R."/>
            <person name="Macchietto M."/>
            <person name="Porter C.F."/>
            <person name="Rogers A."/>
            <person name="Williams B."/>
            <person name="Antoshechkin I."/>
            <person name="Lee M.M."/>
            <person name="Goodwin Z."/>
            <person name="Lu X."/>
            <person name="Lewis E.E."/>
            <person name="Goodrich-Blair H."/>
            <person name="Stock S.P."/>
            <person name="Adams B.J."/>
            <person name="Sternberg P.W."/>
            <person name="Mortazavi A."/>
        </authorList>
    </citation>
    <scope>NUCLEOTIDE SEQUENCE [LARGE SCALE GENOMIC DNA]</scope>
    <source>
        <strain evidence="11 12">ALL</strain>
    </source>
</reference>
<feature type="chain" id="PRO_5020659745" description="PAT complex subunit CCDC47" evidence="10">
    <location>
        <begin position="25"/>
        <end position="460"/>
    </location>
</feature>
<evidence type="ECO:0000256" key="7">
    <source>
        <dbReference type="ARBA" id="ARBA00034902"/>
    </source>
</evidence>
<evidence type="ECO:0000256" key="4">
    <source>
        <dbReference type="ARBA" id="ARBA00034697"/>
    </source>
</evidence>
<evidence type="ECO:0000256" key="1">
    <source>
        <dbReference type="ARBA" id="ARBA00022692"/>
    </source>
</evidence>
<dbReference type="PROSITE" id="PS51257">
    <property type="entry name" value="PROKAR_LIPOPROTEIN"/>
    <property type="match status" value="1"/>
</dbReference>
<evidence type="ECO:0000256" key="3">
    <source>
        <dbReference type="ARBA" id="ARBA00023136"/>
    </source>
</evidence>
<sequence length="460" mass="53473">MTGSPLRALFLLLLIAGCALILHAATVDDIDEANEFAEFEDAEEVKVSQAQNDFKEAAPASQDNADDMFEADKAEFEDDEHLQDEDQFENVPEKPLQEEDDKPKKLQFTNLPSHLRSNWSSYQVEVLIIFFLVLYMLNYLYGKNLNQTIATRWFDENRPILEKQFAIVGDDGVSQEPESGHLVKETDNQYSIWCSGREGCRGLHIQIQLKKRQDLLSYIFNLIRPRTDRVYMKLDLEKNEMDTFVLAFGQKKSATKIAKEMADLSLYTVEMKSHTRFGLPAEMTVYGEIAESLAAISSPGQIQLFKKYLSWVDYFHISDQFTGAKLPEGEVYTTMPPAENVVIFSMNLMEVADLDEEAEAQGSLLNLFFHTVEVLRKYRLSKEGKRKADKKRQQVEENFLKVTHQQRMEAAQARREEKTRERKQRLMEEEDPEKQRRLEKQEQKREAKMRQPRMKQLKVK</sequence>
<keyword evidence="3 9" id="KW-0472">Membrane</keyword>
<evidence type="ECO:0000256" key="10">
    <source>
        <dbReference type="SAM" id="SignalP"/>
    </source>
</evidence>
<name>A0A4U5MFC9_STECR</name>
<feature type="compositionally biased region" description="Basic and acidic residues" evidence="8">
    <location>
        <begin position="91"/>
        <end position="104"/>
    </location>
</feature>
<evidence type="ECO:0000313" key="12">
    <source>
        <dbReference type="Proteomes" id="UP000298663"/>
    </source>
</evidence>
<comment type="subcellular location">
    <subcellularLocation>
        <location evidence="4">Rough endoplasmic reticulum membrane</location>
        <topology evidence="4">Single-pass type I membrane protein</topology>
    </subcellularLocation>
</comment>
<evidence type="ECO:0000256" key="5">
    <source>
        <dbReference type="ARBA" id="ARBA00034746"/>
    </source>
</evidence>
<evidence type="ECO:0000256" key="6">
    <source>
        <dbReference type="ARBA" id="ARBA00034875"/>
    </source>
</evidence>
<dbReference type="PANTHER" id="PTHR12883">
    <property type="entry name" value="ADIPOCYTE-SPECIFIC PROTEIN 4-RELATED"/>
    <property type="match status" value="1"/>
</dbReference>
<dbReference type="OrthoDB" id="10039147at2759"/>
<keyword evidence="10" id="KW-0732">Signal</keyword>
<feature type="region of interest" description="Disordered" evidence="8">
    <location>
        <begin position="47"/>
        <end position="104"/>
    </location>
</feature>
<feature type="compositionally biased region" description="Basic and acidic residues" evidence="8">
    <location>
        <begin position="412"/>
        <end position="449"/>
    </location>
</feature>
<accession>A0A4U5MFC9</accession>
<dbReference type="PANTHER" id="PTHR12883:SF0">
    <property type="entry name" value="PAT COMPLEX SUBUNIT CCDC47"/>
    <property type="match status" value="1"/>
</dbReference>
<feature type="signal peptide" evidence="10">
    <location>
        <begin position="1"/>
        <end position="24"/>
    </location>
</feature>
<dbReference type="GO" id="GO:0030867">
    <property type="term" value="C:rough endoplasmic reticulum membrane"/>
    <property type="evidence" value="ECO:0007669"/>
    <property type="project" value="UniProtKB-SubCell"/>
</dbReference>
<dbReference type="EMBL" id="AZBU02000008">
    <property type="protein sequence ID" value="TKR67911.1"/>
    <property type="molecule type" value="Genomic_DNA"/>
</dbReference>
<feature type="region of interest" description="Disordered" evidence="8">
    <location>
        <begin position="404"/>
        <end position="460"/>
    </location>
</feature>
<feature type="transmembrane region" description="Helical" evidence="9">
    <location>
        <begin position="122"/>
        <end position="142"/>
    </location>
</feature>
<organism evidence="11 12">
    <name type="scientific">Steinernema carpocapsae</name>
    <name type="common">Entomopathogenic nematode</name>
    <dbReference type="NCBI Taxonomy" id="34508"/>
    <lineage>
        <taxon>Eukaryota</taxon>
        <taxon>Metazoa</taxon>
        <taxon>Ecdysozoa</taxon>
        <taxon>Nematoda</taxon>
        <taxon>Chromadorea</taxon>
        <taxon>Rhabditida</taxon>
        <taxon>Tylenchina</taxon>
        <taxon>Panagrolaimomorpha</taxon>
        <taxon>Strongyloidoidea</taxon>
        <taxon>Steinernematidae</taxon>
        <taxon>Steinernema</taxon>
    </lineage>
</organism>
<evidence type="ECO:0000313" key="11">
    <source>
        <dbReference type="EMBL" id="TKR67911.1"/>
    </source>
</evidence>
<dbReference type="Pfam" id="PF07946">
    <property type="entry name" value="CCDC47"/>
    <property type="match status" value="1"/>
</dbReference>
<comment type="caution">
    <text evidence="11">The sequence shown here is derived from an EMBL/GenBank/DDBJ whole genome shotgun (WGS) entry which is preliminary data.</text>
</comment>
<evidence type="ECO:0000256" key="8">
    <source>
        <dbReference type="SAM" id="MobiDB-lite"/>
    </source>
</evidence>
<proteinExistence type="inferred from homology"/>
<keyword evidence="12" id="KW-1185">Reference proteome</keyword>
<comment type="similarity">
    <text evidence="5">Belongs to the CCDC47 family.</text>
</comment>
<dbReference type="InterPro" id="IPR012879">
    <property type="entry name" value="CCDC47"/>
</dbReference>